<dbReference type="Proteomes" id="UP000606494">
    <property type="component" value="Unassembled WGS sequence"/>
</dbReference>
<keyword evidence="2" id="KW-1133">Transmembrane helix</keyword>
<protein>
    <recommendedName>
        <fullName evidence="5">Histidine kinase</fullName>
    </recommendedName>
</protein>
<keyword evidence="4" id="KW-1185">Reference proteome</keyword>
<feature type="coiled-coil region" evidence="1">
    <location>
        <begin position="141"/>
        <end position="210"/>
    </location>
</feature>
<dbReference type="EMBL" id="JACNYK010000004">
    <property type="protein sequence ID" value="MBD1427036.1"/>
    <property type="molecule type" value="Genomic_DNA"/>
</dbReference>
<evidence type="ECO:0000313" key="3">
    <source>
        <dbReference type="EMBL" id="MBD1427036.1"/>
    </source>
</evidence>
<evidence type="ECO:0000313" key="4">
    <source>
        <dbReference type="Proteomes" id="UP000606494"/>
    </source>
</evidence>
<evidence type="ECO:0008006" key="5">
    <source>
        <dbReference type="Google" id="ProtNLM"/>
    </source>
</evidence>
<name>A0ABR7Y6U8_9SPHI</name>
<reference evidence="3 4" key="1">
    <citation type="submission" date="2020-08" db="EMBL/GenBank/DDBJ databases">
        <title>Sphingobacterium sp. DN00404 isolated from aquaculture water.</title>
        <authorList>
            <person name="Zhang M."/>
        </authorList>
    </citation>
    <scope>NUCLEOTIDE SEQUENCE [LARGE SCALE GENOMIC DNA]</scope>
    <source>
        <strain evidence="3 4">KCTC 32294</strain>
    </source>
</reference>
<sequence length="331" mass="38583">MTFEKFLNFFKSPYFHIGKMLILCFFGATLTTLFPFHDLSLGYVFRWKMAAIWGVSFVMAAVCIAIVSLTWYWFHQPNHDMEDNVWSVARYALYGGALPIILVITEISLVQGVDMLFQHNMQYHLWFYAALIFVLNMYYRSVRLKLRLNDMKLDVAALQEENTDQQSELHIKEEQTTELRASLREKEDELEVWQNENTELRRKAADYEKLYIIEIGNERKAFLKSEIGGFLINAATRVEGGRSIIEMYLLSGESYIDDSESLKGINLMLPEFRLVTRQLLISPESITGYIEQGGVVALHLKFLDEPYMIPGYSWRSQKDWIKEIVDDEKAS</sequence>
<dbReference type="RefSeq" id="WP_190310169.1">
    <property type="nucleotide sequence ID" value="NZ_JACNYK010000004.1"/>
</dbReference>
<keyword evidence="2" id="KW-0472">Membrane</keyword>
<comment type="caution">
    <text evidence="3">The sequence shown here is derived from an EMBL/GenBank/DDBJ whole genome shotgun (WGS) entry which is preliminary data.</text>
</comment>
<feature type="transmembrane region" description="Helical" evidence="2">
    <location>
        <begin position="20"/>
        <end position="37"/>
    </location>
</feature>
<keyword evidence="2" id="KW-0812">Transmembrane</keyword>
<proteinExistence type="predicted"/>
<keyword evidence="1" id="KW-0175">Coiled coil</keyword>
<feature type="transmembrane region" description="Helical" evidence="2">
    <location>
        <begin position="125"/>
        <end position="142"/>
    </location>
</feature>
<accession>A0ABR7Y6U8</accession>
<evidence type="ECO:0000256" key="1">
    <source>
        <dbReference type="SAM" id="Coils"/>
    </source>
</evidence>
<feature type="transmembrane region" description="Helical" evidence="2">
    <location>
        <begin position="91"/>
        <end position="113"/>
    </location>
</feature>
<feature type="transmembrane region" description="Helical" evidence="2">
    <location>
        <begin position="49"/>
        <end position="71"/>
    </location>
</feature>
<organism evidence="3 4">
    <name type="scientific">Sphingobacterium arenae</name>
    <dbReference type="NCBI Taxonomy" id="1280598"/>
    <lineage>
        <taxon>Bacteria</taxon>
        <taxon>Pseudomonadati</taxon>
        <taxon>Bacteroidota</taxon>
        <taxon>Sphingobacteriia</taxon>
        <taxon>Sphingobacteriales</taxon>
        <taxon>Sphingobacteriaceae</taxon>
        <taxon>Sphingobacterium</taxon>
    </lineage>
</organism>
<evidence type="ECO:0000256" key="2">
    <source>
        <dbReference type="SAM" id="Phobius"/>
    </source>
</evidence>
<gene>
    <name evidence="3" type="ORF">H8B17_15750</name>
</gene>